<evidence type="ECO:0000313" key="1">
    <source>
        <dbReference type="EMBL" id="KAI8552110.1"/>
    </source>
</evidence>
<protein>
    <submittedName>
        <fullName evidence="1">Uncharacterized protein</fullName>
    </submittedName>
</protein>
<reference evidence="1" key="1">
    <citation type="submission" date="2022-02" db="EMBL/GenBank/DDBJ databases">
        <title>Plant Genome Project.</title>
        <authorList>
            <person name="Zhang R.-G."/>
        </authorList>
    </citation>
    <scope>NUCLEOTIDE SEQUENCE</scope>
    <source>
        <strain evidence="1">AT1</strain>
    </source>
</reference>
<dbReference type="EMBL" id="CM046393">
    <property type="protein sequence ID" value="KAI8552110.1"/>
    <property type="molecule type" value="Genomic_DNA"/>
</dbReference>
<proteinExistence type="predicted"/>
<gene>
    <name evidence="1" type="ORF">RHMOL_Rhmol06G0239400</name>
</gene>
<organism evidence="1 2">
    <name type="scientific">Rhododendron molle</name>
    <name type="common">Chinese azalea</name>
    <name type="synonym">Azalea mollis</name>
    <dbReference type="NCBI Taxonomy" id="49168"/>
    <lineage>
        <taxon>Eukaryota</taxon>
        <taxon>Viridiplantae</taxon>
        <taxon>Streptophyta</taxon>
        <taxon>Embryophyta</taxon>
        <taxon>Tracheophyta</taxon>
        <taxon>Spermatophyta</taxon>
        <taxon>Magnoliopsida</taxon>
        <taxon>eudicotyledons</taxon>
        <taxon>Gunneridae</taxon>
        <taxon>Pentapetalae</taxon>
        <taxon>asterids</taxon>
        <taxon>Ericales</taxon>
        <taxon>Ericaceae</taxon>
        <taxon>Ericoideae</taxon>
        <taxon>Rhodoreae</taxon>
        <taxon>Rhododendron</taxon>
    </lineage>
</organism>
<keyword evidence="2" id="KW-1185">Reference proteome</keyword>
<dbReference type="Proteomes" id="UP001062846">
    <property type="component" value="Chromosome 6"/>
</dbReference>
<comment type="caution">
    <text evidence="1">The sequence shown here is derived from an EMBL/GenBank/DDBJ whole genome shotgun (WGS) entry which is preliminary data.</text>
</comment>
<accession>A0ACC0NFS8</accession>
<name>A0ACC0NFS8_RHOML</name>
<evidence type="ECO:0000313" key="2">
    <source>
        <dbReference type="Proteomes" id="UP001062846"/>
    </source>
</evidence>
<sequence length="70" mass="7606">MKTDMAVTTTEEEVAADTREAEADVVVAVMKTDAVVTTAEEEVADTREAEADVEVAVFEVTIKIVRRCCL</sequence>